<dbReference type="EMBL" id="ML741762">
    <property type="protein sequence ID" value="KAE8333436.1"/>
    <property type="molecule type" value="Genomic_DNA"/>
</dbReference>
<sequence>MYKFSALVVLDIMGFLPLTISAIKLKGKRSMLIFLIVCSLIFRGMCAANGGL</sequence>
<keyword evidence="1" id="KW-1133">Transmembrane helix</keyword>
<organism evidence="2 3">
    <name type="scientific">Aspergillus sergii</name>
    <dbReference type="NCBI Taxonomy" id="1034303"/>
    <lineage>
        <taxon>Eukaryota</taxon>
        <taxon>Fungi</taxon>
        <taxon>Dikarya</taxon>
        <taxon>Ascomycota</taxon>
        <taxon>Pezizomycotina</taxon>
        <taxon>Eurotiomycetes</taxon>
        <taxon>Eurotiomycetidae</taxon>
        <taxon>Eurotiales</taxon>
        <taxon>Aspergillaceae</taxon>
        <taxon>Aspergillus</taxon>
        <taxon>Aspergillus subgen. Circumdati</taxon>
    </lineage>
</organism>
<feature type="transmembrane region" description="Helical" evidence="1">
    <location>
        <begin position="32"/>
        <end position="51"/>
    </location>
</feature>
<keyword evidence="3" id="KW-1185">Reference proteome</keyword>
<feature type="transmembrane region" description="Helical" evidence="1">
    <location>
        <begin position="6"/>
        <end position="25"/>
    </location>
</feature>
<dbReference type="Proteomes" id="UP000325945">
    <property type="component" value="Unassembled WGS sequence"/>
</dbReference>
<gene>
    <name evidence="2" type="ORF">BDV39DRAFT_165775</name>
</gene>
<proteinExistence type="predicted"/>
<keyword evidence="1" id="KW-0472">Membrane</keyword>
<evidence type="ECO:0000256" key="1">
    <source>
        <dbReference type="SAM" id="Phobius"/>
    </source>
</evidence>
<dbReference type="AlphaFoldDB" id="A0A5N6XM73"/>
<evidence type="ECO:0000313" key="3">
    <source>
        <dbReference type="Proteomes" id="UP000325945"/>
    </source>
</evidence>
<keyword evidence="1" id="KW-0812">Transmembrane</keyword>
<protein>
    <submittedName>
        <fullName evidence="2">Uncharacterized protein</fullName>
    </submittedName>
</protein>
<accession>A0A5N6XM73</accession>
<reference evidence="3" key="1">
    <citation type="submission" date="2019-04" db="EMBL/GenBank/DDBJ databases">
        <title>Friends and foes A comparative genomics studyof 23 Aspergillus species from section Flavi.</title>
        <authorList>
            <consortium name="DOE Joint Genome Institute"/>
            <person name="Kjaerbolling I."/>
            <person name="Vesth T."/>
            <person name="Frisvad J.C."/>
            <person name="Nybo J.L."/>
            <person name="Theobald S."/>
            <person name="Kildgaard S."/>
            <person name="Isbrandt T."/>
            <person name="Kuo A."/>
            <person name="Sato A."/>
            <person name="Lyhne E.K."/>
            <person name="Kogle M.E."/>
            <person name="Wiebenga A."/>
            <person name="Kun R.S."/>
            <person name="Lubbers R.J."/>
            <person name="Makela M.R."/>
            <person name="Barry K."/>
            <person name="Chovatia M."/>
            <person name="Clum A."/>
            <person name="Daum C."/>
            <person name="Haridas S."/>
            <person name="He G."/>
            <person name="LaButti K."/>
            <person name="Lipzen A."/>
            <person name="Mondo S."/>
            <person name="Riley R."/>
            <person name="Salamov A."/>
            <person name="Simmons B.A."/>
            <person name="Magnuson J.K."/>
            <person name="Henrissat B."/>
            <person name="Mortensen U.H."/>
            <person name="Larsen T.O."/>
            <person name="Devries R.P."/>
            <person name="Grigoriev I.V."/>
            <person name="Machida M."/>
            <person name="Baker S.E."/>
            <person name="Andersen M.R."/>
        </authorList>
    </citation>
    <scope>NUCLEOTIDE SEQUENCE [LARGE SCALE GENOMIC DNA]</scope>
    <source>
        <strain evidence="3">CBS 130017</strain>
    </source>
</reference>
<evidence type="ECO:0000313" key="2">
    <source>
        <dbReference type="EMBL" id="KAE8333436.1"/>
    </source>
</evidence>
<name>A0A5N6XM73_9EURO</name>